<organism evidence="1 2">
    <name type="scientific">Arthrobacter horti</name>
    <dbReference type="NCBI Taxonomy" id="3068273"/>
    <lineage>
        <taxon>Bacteria</taxon>
        <taxon>Bacillati</taxon>
        <taxon>Actinomycetota</taxon>
        <taxon>Actinomycetes</taxon>
        <taxon>Micrococcales</taxon>
        <taxon>Micrococcaceae</taxon>
        <taxon>Arthrobacter</taxon>
    </lineage>
</organism>
<name>A0ABT9IK61_9MICC</name>
<gene>
    <name evidence="1" type="ORF">Q9R02_02290</name>
</gene>
<accession>A0ABT9IK61</accession>
<comment type="caution">
    <text evidence="1">The sequence shown here is derived from an EMBL/GenBank/DDBJ whole genome shotgun (WGS) entry which is preliminary data.</text>
</comment>
<dbReference type="EMBL" id="JAVALS010000001">
    <property type="protein sequence ID" value="MDP5225976.1"/>
    <property type="molecule type" value="Genomic_DNA"/>
</dbReference>
<sequence>MSKTVSASNSIVIAKPVEEVFVFFADAENDPKWRTGVQSIERQGDLAVGVEYRQTVSGPGGRAIPADVRVTAYDPPNRVGFEGIAGPVRPRGEYRVESTDGGARVTFSLSAELGGLKAVVMAGMVQKTMDSEVAGLSKAKTVLEGS</sequence>
<keyword evidence="2" id="KW-1185">Reference proteome</keyword>
<protein>
    <submittedName>
        <fullName evidence="1">SRPBCC family protein</fullName>
    </submittedName>
</protein>
<dbReference type="InterPro" id="IPR019587">
    <property type="entry name" value="Polyketide_cyclase/dehydratase"/>
</dbReference>
<evidence type="ECO:0000313" key="2">
    <source>
        <dbReference type="Proteomes" id="UP001232725"/>
    </source>
</evidence>
<dbReference type="InterPro" id="IPR023393">
    <property type="entry name" value="START-like_dom_sf"/>
</dbReference>
<dbReference type="Gene3D" id="3.30.530.20">
    <property type="match status" value="1"/>
</dbReference>
<dbReference type="RefSeq" id="WP_305995009.1">
    <property type="nucleotide sequence ID" value="NZ_JAVALS010000001.1"/>
</dbReference>
<evidence type="ECO:0000313" key="1">
    <source>
        <dbReference type="EMBL" id="MDP5225976.1"/>
    </source>
</evidence>
<reference evidence="1 2" key="1">
    <citation type="submission" date="2023-08" db="EMBL/GenBank/DDBJ databases">
        <title>Arthrobacter horti sp. nov., isolated from forest soil.</title>
        <authorList>
            <person name="Park M."/>
        </authorList>
    </citation>
    <scope>NUCLEOTIDE SEQUENCE [LARGE SCALE GENOMIC DNA]</scope>
    <source>
        <strain evidence="1 2">YJM1</strain>
    </source>
</reference>
<dbReference type="Pfam" id="PF10604">
    <property type="entry name" value="Polyketide_cyc2"/>
    <property type="match status" value="1"/>
</dbReference>
<proteinExistence type="predicted"/>
<dbReference type="SUPFAM" id="SSF55961">
    <property type="entry name" value="Bet v1-like"/>
    <property type="match status" value="1"/>
</dbReference>
<dbReference type="Proteomes" id="UP001232725">
    <property type="component" value="Unassembled WGS sequence"/>
</dbReference>